<dbReference type="InterPro" id="IPR001222">
    <property type="entry name" value="Znf_TFIIS"/>
</dbReference>
<evidence type="ECO:0000256" key="4">
    <source>
        <dbReference type="SAM" id="MobiDB-lite"/>
    </source>
</evidence>
<sequence>MSKDIQALCLSQKGEVKQTKISTKQEITIESIKKLLKSKQDVDLCATYQYGNLFLFLFGAIDGKTGTENQHELPPPHDSILVFGDMLLIASTDKSWKTPAHFTIAQYEKFYQAMFEGDDENASQEGNDDEDVVVDDEEPAVEDQVELDQEEDEEGEEEDDEEDDAGEAEGDEGDVEAPITVAAVAVKAKPAKKKAATSVAANSFLNTGRGKQQLLMQTPGFKELTIDSKADSKKLNRRMVINAINTLITDSFVKSDELEVALYKASFQEAESLHVVPHWDNPLFVSIYSTLSRRVISNLCDKSYIGNVRLIQRLKDGEFTLDEVARKNCYELYPEFWKELSDRRIMREQKALEGNRGMATDIFKCHGCGKRECTYYEMQTRSADEPMTIFITCVNCGKRWKQ</sequence>
<dbReference type="GO" id="GO:0006351">
    <property type="term" value="P:DNA-templated transcription"/>
    <property type="evidence" value="ECO:0007669"/>
    <property type="project" value="InterPro"/>
</dbReference>
<organism evidence="6">
    <name type="scientific">viral metagenome</name>
    <dbReference type="NCBI Taxonomy" id="1070528"/>
    <lineage>
        <taxon>unclassified sequences</taxon>
        <taxon>metagenomes</taxon>
        <taxon>organismal metagenomes</taxon>
    </lineage>
</organism>
<keyword evidence="1" id="KW-0479">Metal-binding</keyword>
<reference evidence="6" key="1">
    <citation type="journal article" date="2020" name="Nature">
        <title>Giant virus diversity and host interactions through global metagenomics.</title>
        <authorList>
            <person name="Schulz F."/>
            <person name="Roux S."/>
            <person name="Paez-Espino D."/>
            <person name="Jungbluth S."/>
            <person name="Walsh D.A."/>
            <person name="Denef V.J."/>
            <person name="McMahon K.D."/>
            <person name="Konstantinidis K.T."/>
            <person name="Eloe-Fadrosh E.A."/>
            <person name="Kyrpides N.C."/>
            <person name="Woyke T."/>
        </authorList>
    </citation>
    <scope>NUCLEOTIDE SEQUENCE</scope>
    <source>
        <strain evidence="6">GVMAG-M-3300023184-62</strain>
    </source>
</reference>
<evidence type="ECO:0000259" key="5">
    <source>
        <dbReference type="PROSITE" id="PS51133"/>
    </source>
</evidence>
<feature type="region of interest" description="Disordered" evidence="4">
    <location>
        <begin position="119"/>
        <end position="177"/>
    </location>
</feature>
<dbReference type="EMBL" id="MN740152">
    <property type="protein sequence ID" value="QHT89885.1"/>
    <property type="molecule type" value="Genomic_DNA"/>
</dbReference>
<dbReference type="AlphaFoldDB" id="A0A6C0IBX2"/>
<feature type="compositionally biased region" description="Acidic residues" evidence="4">
    <location>
        <begin position="119"/>
        <end position="175"/>
    </location>
</feature>
<dbReference type="PANTHER" id="PTHR11477">
    <property type="entry name" value="TRANSCRIPTION FACTOR S-II ZINC FINGER DOMAIN-CONTAINING PROTEIN"/>
    <property type="match status" value="1"/>
</dbReference>
<accession>A0A6C0IBX2</accession>
<dbReference type="PANTHER" id="PTHR11477:SF0">
    <property type="entry name" value="IP08861P-RELATED"/>
    <property type="match status" value="1"/>
</dbReference>
<keyword evidence="3" id="KW-0862">Zinc</keyword>
<dbReference type="GO" id="GO:0005634">
    <property type="term" value="C:nucleus"/>
    <property type="evidence" value="ECO:0007669"/>
    <property type="project" value="TreeGrafter"/>
</dbReference>
<dbReference type="CDD" id="cd13749">
    <property type="entry name" value="Zn-ribbon_TFIIS"/>
    <property type="match status" value="1"/>
</dbReference>
<name>A0A6C0IBX2_9ZZZZ</name>
<dbReference type="GO" id="GO:0003676">
    <property type="term" value="F:nucleic acid binding"/>
    <property type="evidence" value="ECO:0007669"/>
    <property type="project" value="InterPro"/>
</dbReference>
<evidence type="ECO:0000256" key="2">
    <source>
        <dbReference type="ARBA" id="ARBA00022771"/>
    </source>
</evidence>
<evidence type="ECO:0000256" key="3">
    <source>
        <dbReference type="ARBA" id="ARBA00022833"/>
    </source>
</evidence>
<proteinExistence type="predicted"/>
<evidence type="ECO:0000256" key="1">
    <source>
        <dbReference type="ARBA" id="ARBA00022723"/>
    </source>
</evidence>
<evidence type="ECO:0000313" key="6">
    <source>
        <dbReference type="EMBL" id="QHT89885.1"/>
    </source>
</evidence>
<dbReference type="Pfam" id="PF01096">
    <property type="entry name" value="Zn_ribbon_TFIIS"/>
    <property type="match status" value="1"/>
</dbReference>
<dbReference type="SUPFAM" id="SSF57783">
    <property type="entry name" value="Zinc beta-ribbon"/>
    <property type="match status" value="1"/>
</dbReference>
<keyword evidence="2" id="KW-0863">Zinc-finger</keyword>
<protein>
    <recommendedName>
        <fullName evidence="5">TFIIS-type domain-containing protein</fullName>
    </recommendedName>
</protein>
<dbReference type="Gene3D" id="2.20.25.10">
    <property type="match status" value="1"/>
</dbReference>
<dbReference type="PROSITE" id="PS51133">
    <property type="entry name" value="ZF_TFIIS_2"/>
    <property type="match status" value="1"/>
</dbReference>
<dbReference type="GO" id="GO:0008270">
    <property type="term" value="F:zinc ion binding"/>
    <property type="evidence" value="ECO:0007669"/>
    <property type="project" value="UniProtKB-KW"/>
</dbReference>
<dbReference type="PROSITE" id="PS00466">
    <property type="entry name" value="ZF_TFIIS_1"/>
    <property type="match status" value="1"/>
</dbReference>
<dbReference type="SMART" id="SM00440">
    <property type="entry name" value="ZnF_C2C2"/>
    <property type="match status" value="1"/>
</dbReference>
<feature type="domain" description="TFIIS-type" evidence="5">
    <location>
        <begin position="361"/>
        <end position="401"/>
    </location>
</feature>